<gene>
    <name evidence="2" type="ORF">EWB00_009896</name>
</gene>
<comment type="caution">
    <text evidence="2">The sequence shown here is derived from an EMBL/GenBank/DDBJ whole genome shotgun (WGS) entry which is preliminary data.</text>
</comment>
<evidence type="ECO:0000313" key="3">
    <source>
        <dbReference type="Proteomes" id="UP000311919"/>
    </source>
</evidence>
<keyword evidence="1" id="KW-0472">Membrane</keyword>
<evidence type="ECO:0000313" key="2">
    <source>
        <dbReference type="EMBL" id="TNN05000.1"/>
    </source>
</evidence>
<accession>A0A4Z2CLT3</accession>
<dbReference type="AlphaFoldDB" id="A0A4Z2CLT3"/>
<evidence type="ECO:0000256" key="1">
    <source>
        <dbReference type="SAM" id="Phobius"/>
    </source>
</evidence>
<organism evidence="2 3">
    <name type="scientific">Schistosoma japonicum</name>
    <name type="common">Blood fluke</name>
    <dbReference type="NCBI Taxonomy" id="6182"/>
    <lineage>
        <taxon>Eukaryota</taxon>
        <taxon>Metazoa</taxon>
        <taxon>Spiralia</taxon>
        <taxon>Lophotrochozoa</taxon>
        <taxon>Platyhelminthes</taxon>
        <taxon>Trematoda</taxon>
        <taxon>Digenea</taxon>
        <taxon>Strigeidida</taxon>
        <taxon>Schistosomatoidea</taxon>
        <taxon>Schistosomatidae</taxon>
        <taxon>Schistosoma</taxon>
    </lineage>
</organism>
<protein>
    <submittedName>
        <fullName evidence="2">Uncharacterized protein</fullName>
    </submittedName>
</protein>
<proteinExistence type="predicted"/>
<keyword evidence="1" id="KW-1133">Transmembrane helix</keyword>
<keyword evidence="3" id="KW-1185">Reference proteome</keyword>
<dbReference type="EMBL" id="SKCS01000657">
    <property type="protein sequence ID" value="TNN05000.1"/>
    <property type="molecule type" value="Genomic_DNA"/>
</dbReference>
<sequence>LPNLRTRDVEKQPDVRDDACLNLGPIKFEIIESVSISLIIPILFIIVVIMSSEVSYR</sequence>
<feature type="transmembrane region" description="Helical" evidence="1">
    <location>
        <begin position="30"/>
        <end position="50"/>
    </location>
</feature>
<name>A0A4Z2CLT3_SCHJA</name>
<feature type="non-terminal residue" evidence="2">
    <location>
        <position position="1"/>
    </location>
</feature>
<dbReference type="Proteomes" id="UP000311919">
    <property type="component" value="Unassembled WGS sequence"/>
</dbReference>
<reference evidence="2 3" key="1">
    <citation type="submission" date="2019-03" db="EMBL/GenBank/DDBJ databases">
        <title>An improved genome assembly of the fluke Schistosoma japonicum.</title>
        <authorList>
            <person name="Hu W."/>
            <person name="Luo F."/>
            <person name="Yin M."/>
            <person name="Mo X."/>
            <person name="Sun C."/>
            <person name="Wu Q."/>
            <person name="Zhu B."/>
            <person name="Xiang M."/>
            <person name="Wang J."/>
            <person name="Wang Y."/>
            <person name="Zhang T."/>
            <person name="Xu B."/>
            <person name="Zheng H."/>
            <person name="Feng Z."/>
        </authorList>
    </citation>
    <scope>NUCLEOTIDE SEQUENCE [LARGE SCALE GENOMIC DNA]</scope>
    <source>
        <strain evidence="2">HuSjv2</strain>
        <tissue evidence="2">Worms</tissue>
    </source>
</reference>
<keyword evidence="1" id="KW-0812">Transmembrane</keyword>